<evidence type="ECO:0000313" key="13">
    <source>
        <dbReference type="EMBL" id="OAA34239.1"/>
    </source>
</evidence>
<keyword evidence="5" id="KW-0325">Glycoprotein</keyword>
<evidence type="ECO:0000256" key="6">
    <source>
        <dbReference type="ARBA" id="ARBA00022729"/>
    </source>
</evidence>
<organism evidence="13 15">
    <name type="scientific">Metarhizium rileyi (strain RCEF 4871)</name>
    <name type="common">Nomuraea rileyi</name>
    <dbReference type="NCBI Taxonomy" id="1649241"/>
    <lineage>
        <taxon>Eukaryota</taxon>
        <taxon>Fungi</taxon>
        <taxon>Dikarya</taxon>
        <taxon>Ascomycota</taxon>
        <taxon>Pezizomycotina</taxon>
        <taxon>Sordariomycetes</taxon>
        <taxon>Hypocreomycetidae</taxon>
        <taxon>Hypocreales</taxon>
        <taxon>Clavicipitaceae</taxon>
        <taxon>Metarhizium</taxon>
    </lineage>
</organism>
<evidence type="ECO:0000259" key="12">
    <source>
        <dbReference type="PROSITE" id="PS52012"/>
    </source>
</evidence>
<evidence type="ECO:0000256" key="3">
    <source>
        <dbReference type="ARBA" id="ARBA00010031"/>
    </source>
</evidence>
<evidence type="ECO:0000256" key="9">
    <source>
        <dbReference type="PROSITE-ProRule" id="PRU01356"/>
    </source>
</evidence>
<evidence type="ECO:0000256" key="2">
    <source>
        <dbReference type="ARBA" id="ARBA00004613"/>
    </source>
</evidence>
<evidence type="ECO:0000313" key="16">
    <source>
        <dbReference type="Proteomes" id="UP000317257"/>
    </source>
</evidence>
<dbReference type="Pfam" id="PF05730">
    <property type="entry name" value="CFEM"/>
    <property type="match status" value="1"/>
</dbReference>
<protein>
    <submittedName>
        <fullName evidence="13">CFEM domain protein</fullName>
    </submittedName>
</protein>
<dbReference type="STRING" id="1081105.A0A166W0X4"/>
<evidence type="ECO:0000256" key="8">
    <source>
        <dbReference type="ARBA" id="ARBA00023288"/>
    </source>
</evidence>
<dbReference type="EMBL" id="SBHS01000063">
    <property type="protein sequence ID" value="TWU70745.1"/>
    <property type="molecule type" value="Genomic_DNA"/>
</dbReference>
<reference evidence="14" key="3">
    <citation type="journal article" date="2019" name="Microbiol. Resour. Announc.">
        <title>Genome Sequence of Metarhizium rileyi, a Microbial Control Agent for Lepidoptera.</title>
        <authorList>
            <person name="Binneck E."/>
            <person name="Lastra C.C.L."/>
            <person name="Sosa-Gomez D.R."/>
        </authorList>
    </citation>
    <scope>NUCLEOTIDE SEQUENCE</scope>
    <source>
        <strain evidence="14">Cep018-CH2</strain>
    </source>
</reference>
<dbReference type="OrthoDB" id="3767534at2759"/>
<evidence type="ECO:0000313" key="15">
    <source>
        <dbReference type="Proteomes" id="UP000243498"/>
    </source>
</evidence>
<dbReference type="InterPro" id="IPR008427">
    <property type="entry name" value="Extracellular_membr_CFEM_dom"/>
</dbReference>
<dbReference type="OMA" id="GCIVREC"/>
<feature type="region of interest" description="Disordered" evidence="10">
    <location>
        <begin position="96"/>
        <end position="119"/>
    </location>
</feature>
<evidence type="ECO:0000256" key="1">
    <source>
        <dbReference type="ARBA" id="ARBA00004589"/>
    </source>
</evidence>
<keyword evidence="6 11" id="KW-0732">Signal</keyword>
<feature type="binding site" description="axial binding residue" evidence="9">
    <location>
        <position position="45"/>
    </location>
    <ligand>
        <name>heme</name>
        <dbReference type="ChEBI" id="CHEBI:30413"/>
    </ligand>
    <ligandPart>
        <name>Fe</name>
        <dbReference type="ChEBI" id="CHEBI:18248"/>
    </ligandPart>
</feature>
<sequence>MKFVTIASLVMASLAASQSLEDLPSCSVDCVKTAVKKATDCSESDLPCICKHFDSIKGASAGCIVRECGPGTALREVRPAAEKLCYGYINNSDKPRPLPRRGESQAGTATVVPAPPETTVEPISTCAPTSSPAVTAGATVLVPIGRLAVVAVVALAM</sequence>
<dbReference type="Proteomes" id="UP000317257">
    <property type="component" value="Unassembled WGS sequence"/>
</dbReference>
<dbReference type="GO" id="GO:0098552">
    <property type="term" value="C:side of membrane"/>
    <property type="evidence" value="ECO:0007669"/>
    <property type="project" value="UniProtKB-KW"/>
</dbReference>
<dbReference type="SMART" id="SM00747">
    <property type="entry name" value="CFEM"/>
    <property type="match status" value="1"/>
</dbReference>
<evidence type="ECO:0000256" key="5">
    <source>
        <dbReference type="ARBA" id="ARBA00022622"/>
    </source>
</evidence>
<comment type="subcellular location">
    <subcellularLocation>
        <location evidence="1">Membrane</location>
        <topology evidence="1">Lipid-anchor</topology>
        <topology evidence="1">GPI-anchor</topology>
    </subcellularLocation>
    <subcellularLocation>
        <location evidence="2">Secreted</location>
    </subcellularLocation>
</comment>
<keyword evidence="5" id="KW-0472">Membrane</keyword>
<accession>A0A5C6FYC3</accession>
<reference evidence="13 15" key="1">
    <citation type="journal article" date="2016" name="Genome Biol. Evol.">
        <title>Divergent and convergent evolution of fungal pathogenicity.</title>
        <authorList>
            <person name="Shang Y."/>
            <person name="Xiao G."/>
            <person name="Zheng P."/>
            <person name="Cen K."/>
            <person name="Zhan S."/>
            <person name="Wang C."/>
        </authorList>
    </citation>
    <scope>NUCLEOTIDE SEQUENCE [LARGE SCALE GENOMIC DNA]</scope>
    <source>
        <strain evidence="13 15">RCEF 4871</strain>
    </source>
</reference>
<accession>A0A166W0X4</accession>
<comment type="caution">
    <text evidence="9">Lacks conserved residue(s) required for the propagation of feature annotation.</text>
</comment>
<keyword evidence="15" id="KW-1185">Reference proteome</keyword>
<keyword evidence="9" id="KW-0408">Iron</keyword>
<dbReference type="EMBL" id="AZHC01000058">
    <property type="protein sequence ID" value="OAA34239.1"/>
    <property type="molecule type" value="Genomic_DNA"/>
</dbReference>
<keyword evidence="7 9" id="KW-1015">Disulfide bond</keyword>
<dbReference type="GO" id="GO:0046872">
    <property type="term" value="F:metal ion binding"/>
    <property type="evidence" value="ECO:0007669"/>
    <property type="project" value="UniProtKB-UniRule"/>
</dbReference>
<evidence type="ECO:0000313" key="14">
    <source>
        <dbReference type="EMBL" id="TWU70745.1"/>
    </source>
</evidence>
<name>A0A166W0X4_METRR</name>
<evidence type="ECO:0000256" key="4">
    <source>
        <dbReference type="ARBA" id="ARBA00022525"/>
    </source>
</evidence>
<evidence type="ECO:0000256" key="10">
    <source>
        <dbReference type="SAM" id="MobiDB-lite"/>
    </source>
</evidence>
<dbReference type="AlphaFoldDB" id="A0A166W0X4"/>
<dbReference type="PROSITE" id="PS52012">
    <property type="entry name" value="CFEM"/>
    <property type="match status" value="1"/>
</dbReference>
<reference evidence="16" key="2">
    <citation type="submission" date="2018-12" db="EMBL/GenBank/DDBJ databases">
        <title>The complete genome of Metarhizium rileyi, a key fungal pathogen of Lepidoptera.</title>
        <authorList>
            <person name="Binneck E."/>
            <person name="Lastra C.C.L."/>
            <person name="Sosa-Gomez D.R."/>
        </authorList>
    </citation>
    <scope>NUCLEOTIDE SEQUENCE [LARGE SCALE GENOMIC DNA]</scope>
    <source>
        <strain evidence="16">Cep018-CH2</strain>
    </source>
</reference>
<comment type="caution">
    <text evidence="13">The sequence shown here is derived from an EMBL/GenBank/DDBJ whole genome shotgun (WGS) entry which is preliminary data.</text>
</comment>
<evidence type="ECO:0000256" key="7">
    <source>
        <dbReference type="ARBA" id="ARBA00023157"/>
    </source>
</evidence>
<keyword evidence="9" id="KW-0349">Heme</keyword>
<feature type="signal peptide" evidence="11">
    <location>
        <begin position="1"/>
        <end position="17"/>
    </location>
</feature>
<keyword evidence="8" id="KW-0449">Lipoprotein</keyword>
<evidence type="ECO:0000256" key="11">
    <source>
        <dbReference type="SAM" id="SignalP"/>
    </source>
</evidence>
<feature type="domain" description="CFEM" evidence="12">
    <location>
        <begin position="1"/>
        <end position="112"/>
    </location>
</feature>
<gene>
    <name evidence="14" type="ORF">ED733_000407</name>
    <name evidence="13" type="ORF">NOR_08581</name>
</gene>
<dbReference type="GO" id="GO:0005576">
    <property type="term" value="C:extracellular region"/>
    <property type="evidence" value="ECO:0007669"/>
    <property type="project" value="UniProtKB-SubCell"/>
</dbReference>
<keyword evidence="9" id="KW-0479">Metal-binding</keyword>
<dbReference type="Proteomes" id="UP000243498">
    <property type="component" value="Unassembled WGS sequence"/>
</dbReference>
<feature type="compositionally biased region" description="Low complexity" evidence="10">
    <location>
        <begin position="108"/>
        <end position="119"/>
    </location>
</feature>
<feature type="disulfide bond" evidence="9">
    <location>
        <begin position="41"/>
        <end position="48"/>
    </location>
</feature>
<feature type="chain" id="PRO_5007881506" evidence="11">
    <location>
        <begin position="18"/>
        <end position="157"/>
    </location>
</feature>
<keyword evidence="4" id="KW-0964">Secreted</keyword>
<comment type="similarity">
    <text evidence="3">Belongs to the RBT5 family.</text>
</comment>
<keyword evidence="5" id="KW-0336">GPI-anchor</keyword>
<proteinExistence type="inferred from homology"/>